<protein>
    <submittedName>
        <fullName evidence="1">WXG100 family type VII secretion target</fullName>
    </submittedName>
</protein>
<evidence type="ECO:0000313" key="2">
    <source>
        <dbReference type="Proteomes" id="UP000199341"/>
    </source>
</evidence>
<name>A0A1H0M6V6_9ACTN</name>
<accession>A0A1H0M6V6</accession>
<evidence type="ECO:0000313" key="1">
    <source>
        <dbReference type="EMBL" id="SDO76134.1"/>
    </source>
</evidence>
<dbReference type="SUPFAM" id="SSF140453">
    <property type="entry name" value="EsxAB dimer-like"/>
    <property type="match status" value="1"/>
</dbReference>
<reference evidence="1 2" key="1">
    <citation type="submission" date="2016-10" db="EMBL/GenBank/DDBJ databases">
        <authorList>
            <person name="de Groot N.N."/>
        </authorList>
    </citation>
    <scope>NUCLEOTIDE SEQUENCE [LARGE SCALE GENOMIC DNA]</scope>
    <source>
        <strain evidence="1 2">CGMCC 4.2022</strain>
    </source>
</reference>
<dbReference type="InterPro" id="IPR010310">
    <property type="entry name" value="T7SS_ESAT-6-like"/>
</dbReference>
<dbReference type="AlphaFoldDB" id="A0A1H0M6V6"/>
<dbReference type="STRING" id="310781.SAMN05216259_11288"/>
<dbReference type="EMBL" id="FNIE01000012">
    <property type="protein sequence ID" value="SDO76134.1"/>
    <property type="molecule type" value="Genomic_DNA"/>
</dbReference>
<keyword evidence="2" id="KW-1185">Reference proteome</keyword>
<dbReference type="Gene3D" id="1.10.287.1060">
    <property type="entry name" value="ESAT-6-like"/>
    <property type="match status" value="1"/>
</dbReference>
<dbReference type="InterPro" id="IPR036689">
    <property type="entry name" value="ESAT-6-like_sf"/>
</dbReference>
<organism evidence="1 2">
    <name type="scientific">Actinacidiphila guanduensis</name>
    <dbReference type="NCBI Taxonomy" id="310781"/>
    <lineage>
        <taxon>Bacteria</taxon>
        <taxon>Bacillati</taxon>
        <taxon>Actinomycetota</taxon>
        <taxon>Actinomycetes</taxon>
        <taxon>Kitasatosporales</taxon>
        <taxon>Streptomycetaceae</taxon>
        <taxon>Actinacidiphila</taxon>
    </lineage>
</organism>
<dbReference type="Proteomes" id="UP000199341">
    <property type="component" value="Unassembled WGS sequence"/>
</dbReference>
<gene>
    <name evidence="1" type="ORF">SAMN05216259_11288</name>
</gene>
<dbReference type="Pfam" id="PF06013">
    <property type="entry name" value="WXG100"/>
    <property type="match status" value="1"/>
</dbReference>
<proteinExistence type="predicted"/>
<sequence>MTSYQVSLEQMAFVEGEMRSITTKIQSTLSDLDDAAKQHLAEWSSDARDAYNLAKAKWDTAADQMAVQLGQATTAVGNIGEYYTSGEKYGTSLWEQ</sequence>
<dbReference type="RefSeq" id="WP_093786907.1">
    <property type="nucleotide sequence ID" value="NZ_FNIE01000012.1"/>
</dbReference>
<dbReference type="OrthoDB" id="3387628at2"/>